<sequence length="115" mass="12559">MFKTLKRMERLVDGEYFGDSSNLDYGSDSDGGNSLNDVVYGSDSCSKNSLNDECGNKVKNFIIIVSCKKKKGSFSKIKAIVSFGNLKLVTIEVFHTCGRVSTVIAPSSILFCILN</sequence>
<dbReference type="Proteomes" id="UP001359559">
    <property type="component" value="Unassembled WGS sequence"/>
</dbReference>
<dbReference type="AlphaFoldDB" id="A0AAN9PDT0"/>
<proteinExistence type="predicted"/>
<evidence type="ECO:0000313" key="2">
    <source>
        <dbReference type="Proteomes" id="UP001359559"/>
    </source>
</evidence>
<organism evidence="1 2">
    <name type="scientific">Clitoria ternatea</name>
    <name type="common">Butterfly pea</name>
    <dbReference type="NCBI Taxonomy" id="43366"/>
    <lineage>
        <taxon>Eukaryota</taxon>
        <taxon>Viridiplantae</taxon>
        <taxon>Streptophyta</taxon>
        <taxon>Embryophyta</taxon>
        <taxon>Tracheophyta</taxon>
        <taxon>Spermatophyta</taxon>
        <taxon>Magnoliopsida</taxon>
        <taxon>eudicotyledons</taxon>
        <taxon>Gunneridae</taxon>
        <taxon>Pentapetalae</taxon>
        <taxon>rosids</taxon>
        <taxon>fabids</taxon>
        <taxon>Fabales</taxon>
        <taxon>Fabaceae</taxon>
        <taxon>Papilionoideae</taxon>
        <taxon>50 kb inversion clade</taxon>
        <taxon>NPAAA clade</taxon>
        <taxon>indigoferoid/millettioid clade</taxon>
        <taxon>Phaseoleae</taxon>
        <taxon>Clitoria</taxon>
    </lineage>
</organism>
<name>A0AAN9PDT0_CLITE</name>
<reference evidence="1 2" key="1">
    <citation type="submission" date="2024-01" db="EMBL/GenBank/DDBJ databases">
        <title>The genomes of 5 underutilized Papilionoideae crops provide insights into root nodulation and disease resistance.</title>
        <authorList>
            <person name="Yuan L."/>
        </authorList>
    </citation>
    <scope>NUCLEOTIDE SEQUENCE [LARGE SCALE GENOMIC DNA]</scope>
    <source>
        <strain evidence="1">LY-2023</strain>
        <tissue evidence="1">Leaf</tissue>
    </source>
</reference>
<dbReference type="EMBL" id="JAYKXN010000004">
    <property type="protein sequence ID" value="KAK7293719.1"/>
    <property type="molecule type" value="Genomic_DNA"/>
</dbReference>
<keyword evidence="2" id="KW-1185">Reference proteome</keyword>
<protein>
    <submittedName>
        <fullName evidence="1">Uncharacterized protein</fullName>
    </submittedName>
</protein>
<comment type="caution">
    <text evidence="1">The sequence shown here is derived from an EMBL/GenBank/DDBJ whole genome shotgun (WGS) entry which is preliminary data.</text>
</comment>
<evidence type="ECO:0000313" key="1">
    <source>
        <dbReference type="EMBL" id="KAK7293719.1"/>
    </source>
</evidence>
<accession>A0AAN9PDT0</accession>
<gene>
    <name evidence="1" type="ORF">RJT34_16592</name>
</gene>